<dbReference type="InterPro" id="IPR036765">
    <property type="entry name" value="ZipA_FtsZ-bd_C_sf"/>
</dbReference>
<keyword evidence="1 3" id="KW-0472">Membrane</keyword>
<dbReference type="Proteomes" id="UP000009144">
    <property type="component" value="Chromosome"/>
</dbReference>
<dbReference type="PANTHER" id="PTHR38685:SF1">
    <property type="entry name" value="CELL DIVISION PROTEIN ZIPA"/>
    <property type="match status" value="1"/>
</dbReference>
<dbReference type="InterPro" id="IPR011919">
    <property type="entry name" value="Cell_div_ZipA"/>
</dbReference>
<dbReference type="PATRIC" id="fig|754476.3.peg.1882"/>
<accession>I1XK02</accession>
<dbReference type="GO" id="GO:0032153">
    <property type="term" value="C:cell division site"/>
    <property type="evidence" value="ECO:0007669"/>
    <property type="project" value="UniProtKB-UniRule"/>
</dbReference>
<dbReference type="Gene3D" id="3.30.1400.10">
    <property type="entry name" value="ZipA, C-terminal FtsZ-binding domain"/>
    <property type="match status" value="1"/>
</dbReference>
<name>I1XK02_METNJ</name>
<keyword evidence="1" id="KW-1133">Transmembrane helix</keyword>
<evidence type="ECO:0000256" key="1">
    <source>
        <dbReference type="HAMAP-Rule" id="MF_00509"/>
    </source>
</evidence>
<dbReference type="GO" id="GO:0005886">
    <property type="term" value="C:plasma membrane"/>
    <property type="evidence" value="ECO:0007669"/>
    <property type="project" value="UniProtKB-SubCell"/>
</dbReference>
<sequence>MLEIILLSVVVLVALIIGGWYSHSRQQQRAQEFERELDRFDNDENSDFHARFDSVFAQDTVDLSDSPKVRMDSDVADVGDEFDHSEMDDEFADADEEDDTPDWEMVVALTIMAPESQMFTGRAIKSALEQQEMHFGDMQIYHRYTVNNRRQTLFSVANILDPGTLLPDQLISMKTPGLLMFARLPGPVNGLTVFDSMLDTAQQLTAYLGGILCDEKREPITDKHLEATRNRIFELNLSLQAGNKSDDDFT</sequence>
<dbReference type="GO" id="GO:0043093">
    <property type="term" value="P:FtsZ-dependent cytokinesis"/>
    <property type="evidence" value="ECO:0007669"/>
    <property type="project" value="UniProtKB-UniRule"/>
</dbReference>
<dbReference type="eggNOG" id="COG3115">
    <property type="taxonomic scope" value="Bacteria"/>
</dbReference>
<dbReference type="SUPFAM" id="SSF64383">
    <property type="entry name" value="Cell-division protein ZipA, C-terminal domain"/>
    <property type="match status" value="1"/>
</dbReference>
<reference evidence="4 5" key="2">
    <citation type="journal article" date="2013" name="Int. J. Syst. Evol. Microbiol.">
        <title>Methylophaga nitratireducenticrescens sp. nov. and Methylophaga frappieri sp. nov., isolated from the biofilm of the methanol-fed denitrification system treating the seawater at the Montreal Biodome.</title>
        <authorList>
            <person name="Villeneuve C."/>
            <person name="Martineau C."/>
            <person name="Mauffrey F."/>
            <person name="Villemur R."/>
        </authorList>
    </citation>
    <scope>NUCLEOTIDE SEQUENCE [LARGE SCALE GENOMIC DNA]</scope>
    <source>
        <strain evidence="4 5">JAM1</strain>
    </source>
</reference>
<protein>
    <recommendedName>
        <fullName evidence="1 2">Cell division protein ZipA</fullName>
    </recommendedName>
</protein>
<keyword evidence="1 2" id="KW-0131">Cell cycle</keyword>
<organism evidence="4 5">
    <name type="scientific">Methylophaga nitratireducenticrescens</name>
    <dbReference type="NCBI Taxonomy" id="754476"/>
    <lineage>
        <taxon>Bacteria</taxon>
        <taxon>Pseudomonadati</taxon>
        <taxon>Pseudomonadota</taxon>
        <taxon>Gammaproteobacteria</taxon>
        <taxon>Thiotrichales</taxon>
        <taxon>Piscirickettsiaceae</taxon>
        <taxon>Methylophaga</taxon>
    </lineage>
</organism>
<dbReference type="HAMAP" id="MF_00509">
    <property type="entry name" value="ZipA"/>
    <property type="match status" value="1"/>
</dbReference>
<dbReference type="AlphaFoldDB" id="I1XK02"/>
<comment type="subunit">
    <text evidence="1">Interacts with FtsZ via their C-terminal domains.</text>
</comment>
<comment type="subcellular location">
    <subcellularLocation>
        <location evidence="1">Cell inner membrane</location>
        <topology evidence="1">Single-pass type I membrane protein</topology>
    </subcellularLocation>
    <text evidence="1">Localizes to the Z ring in an FtsZ-dependent manner.</text>
</comment>
<evidence type="ECO:0000256" key="2">
    <source>
        <dbReference type="RuleBase" id="RU003612"/>
    </source>
</evidence>
<reference evidence="4 5" key="1">
    <citation type="journal article" date="2012" name="J. Bacteriol.">
        <title>Complete genome sequences of Methylophaga sp. strain JAM1 and Methylophaga sp. strain JAM7.</title>
        <authorList>
            <person name="Villeneuve C."/>
            <person name="Martineau C."/>
            <person name="Mauffrey F."/>
            <person name="Villemur R."/>
        </authorList>
    </citation>
    <scope>NUCLEOTIDE SEQUENCE [LARGE SCALE GENOMIC DNA]</scope>
    <source>
        <strain evidence="4 5">JAM1</strain>
    </source>
</reference>
<keyword evidence="1 2" id="KW-0132">Cell division</keyword>
<gene>
    <name evidence="1" type="primary">zipA</name>
    <name evidence="4" type="ordered locus">Q7A_1904</name>
</gene>
<keyword evidence="5" id="KW-1185">Reference proteome</keyword>
<evidence type="ECO:0000313" key="4">
    <source>
        <dbReference type="EMBL" id="AFI84721.1"/>
    </source>
</evidence>
<keyword evidence="1 3" id="KW-1003">Cell membrane</keyword>
<dbReference type="HOGENOM" id="CLU_030174_2_0_6"/>
<dbReference type="EMBL" id="CP003390">
    <property type="protein sequence ID" value="AFI84721.1"/>
    <property type="molecule type" value="Genomic_DNA"/>
</dbReference>
<comment type="function">
    <text evidence="1 2">Essential cell division protein that stabilizes the FtsZ protofilaments by cross-linking them and that serves as a cytoplasmic membrane anchor for the Z ring. Also required for the recruitment to the septal ring of downstream cell division proteins.</text>
</comment>
<dbReference type="RefSeq" id="WP_014707090.1">
    <property type="nucleotide sequence ID" value="NC_017857.3"/>
</dbReference>
<dbReference type="STRING" id="754476.Q7A_1904"/>
<dbReference type="SMART" id="SM00771">
    <property type="entry name" value="ZipA_C"/>
    <property type="match status" value="1"/>
</dbReference>
<dbReference type="GO" id="GO:0000917">
    <property type="term" value="P:division septum assembly"/>
    <property type="evidence" value="ECO:0007669"/>
    <property type="project" value="TreeGrafter"/>
</dbReference>
<comment type="similarity">
    <text evidence="1 2">Belongs to the ZipA family.</text>
</comment>
<evidence type="ECO:0000313" key="5">
    <source>
        <dbReference type="Proteomes" id="UP000009144"/>
    </source>
</evidence>
<dbReference type="InterPro" id="IPR007449">
    <property type="entry name" value="ZipA_FtsZ-bd_C"/>
</dbReference>
<dbReference type="OrthoDB" id="7054914at2"/>
<dbReference type="PANTHER" id="PTHR38685">
    <property type="entry name" value="CELL DIVISION PROTEIN ZIPA"/>
    <property type="match status" value="1"/>
</dbReference>
<dbReference type="Pfam" id="PF04354">
    <property type="entry name" value="ZipA_C"/>
    <property type="match status" value="1"/>
</dbReference>
<keyword evidence="1 3" id="KW-0997">Cell inner membrane</keyword>
<evidence type="ECO:0000256" key="3">
    <source>
        <dbReference type="RuleBase" id="RU003613"/>
    </source>
</evidence>
<dbReference type="KEGG" id="mej:Q7A_1904"/>
<proteinExistence type="inferred from homology"/>
<keyword evidence="1 3" id="KW-0812">Transmembrane</keyword>